<evidence type="ECO:0000256" key="1">
    <source>
        <dbReference type="ARBA" id="ARBA00022801"/>
    </source>
</evidence>
<dbReference type="PANTHER" id="PTHR42680:SF3">
    <property type="entry name" value="DCTP DEAMINASE"/>
    <property type="match status" value="1"/>
</dbReference>
<dbReference type="EMBL" id="LR796191">
    <property type="protein sequence ID" value="CAB4126161.1"/>
    <property type="molecule type" value="Genomic_DNA"/>
</dbReference>
<dbReference type="PANTHER" id="PTHR42680">
    <property type="entry name" value="DCTP DEAMINASE"/>
    <property type="match status" value="1"/>
</dbReference>
<protein>
    <submittedName>
        <fullName evidence="3">Dcd Deoxycytidine deaminase</fullName>
    </submittedName>
</protein>
<dbReference type="CDD" id="cd07557">
    <property type="entry name" value="trimeric_dUTPase"/>
    <property type="match status" value="1"/>
</dbReference>
<dbReference type="InterPro" id="IPR036157">
    <property type="entry name" value="dUTPase-like_sf"/>
</dbReference>
<sequence length="148" mass="16403">MIVNMEDLLEAVPIVGMVGRKMTEHGVSYGLSEAGYDIRIKQPVMLNNMRRFALASAIEEFNMPRDLVGIVHDKSTWARQGLSVFNTVIEPGWKGFLTLELVYHGQEVLIIPAGAGIAQVVFHKTTRDAAYSGKYQGQADRPVEAIRS</sequence>
<accession>A0A6J5KVV9</accession>
<evidence type="ECO:0000256" key="2">
    <source>
        <dbReference type="ARBA" id="ARBA00023080"/>
    </source>
</evidence>
<evidence type="ECO:0000313" key="3">
    <source>
        <dbReference type="EMBL" id="CAB4126161.1"/>
    </source>
</evidence>
<dbReference type="SUPFAM" id="SSF51283">
    <property type="entry name" value="dUTPase-like"/>
    <property type="match status" value="1"/>
</dbReference>
<dbReference type="InterPro" id="IPR033704">
    <property type="entry name" value="dUTPase_trimeric"/>
</dbReference>
<name>A0A6J5KVV9_9CAUD</name>
<dbReference type="GO" id="GO:0015949">
    <property type="term" value="P:nucleobase-containing small molecule interconversion"/>
    <property type="evidence" value="ECO:0007669"/>
    <property type="project" value="TreeGrafter"/>
</dbReference>
<dbReference type="Gene3D" id="2.70.40.10">
    <property type="match status" value="1"/>
</dbReference>
<keyword evidence="2" id="KW-0546">Nucleotide metabolism</keyword>
<organism evidence="3">
    <name type="scientific">uncultured Caudovirales phage</name>
    <dbReference type="NCBI Taxonomy" id="2100421"/>
    <lineage>
        <taxon>Viruses</taxon>
        <taxon>Duplodnaviria</taxon>
        <taxon>Heunggongvirae</taxon>
        <taxon>Uroviricota</taxon>
        <taxon>Caudoviricetes</taxon>
        <taxon>Peduoviridae</taxon>
        <taxon>Maltschvirus</taxon>
        <taxon>Maltschvirus maltsch</taxon>
    </lineage>
</organism>
<dbReference type="GO" id="GO:0008829">
    <property type="term" value="F:dCTP deaminase activity"/>
    <property type="evidence" value="ECO:0007669"/>
    <property type="project" value="InterPro"/>
</dbReference>
<gene>
    <name evidence="3" type="ORF">UFOVP68_23</name>
</gene>
<reference evidence="3" key="1">
    <citation type="submission" date="2020-04" db="EMBL/GenBank/DDBJ databases">
        <authorList>
            <person name="Chiriac C."/>
            <person name="Salcher M."/>
            <person name="Ghai R."/>
            <person name="Kavagutti S V."/>
        </authorList>
    </citation>
    <scope>NUCLEOTIDE SEQUENCE</scope>
</reference>
<dbReference type="GO" id="GO:0006229">
    <property type="term" value="P:dUTP biosynthetic process"/>
    <property type="evidence" value="ECO:0007669"/>
    <property type="project" value="InterPro"/>
</dbReference>
<dbReference type="InterPro" id="IPR011962">
    <property type="entry name" value="dCTP_deaminase"/>
</dbReference>
<keyword evidence="1" id="KW-0378">Hydrolase</keyword>
<dbReference type="Pfam" id="PF22769">
    <property type="entry name" value="DCD"/>
    <property type="match status" value="1"/>
</dbReference>
<proteinExistence type="predicted"/>